<accession>A0A941F571</accession>
<dbReference type="RefSeq" id="WP_212190892.1">
    <property type="nucleotide sequence ID" value="NZ_JAGTAR010000015.1"/>
</dbReference>
<dbReference type="Pfam" id="PF00691">
    <property type="entry name" value="OmpA"/>
    <property type="match status" value="1"/>
</dbReference>
<keyword evidence="7" id="KW-1185">Reference proteome</keyword>
<dbReference type="InterPro" id="IPR006690">
    <property type="entry name" value="OMPA-like_CS"/>
</dbReference>
<dbReference type="Proteomes" id="UP000679220">
    <property type="component" value="Unassembled WGS sequence"/>
</dbReference>
<dbReference type="InterPro" id="IPR011042">
    <property type="entry name" value="6-blade_b-propeller_TolB-like"/>
</dbReference>
<dbReference type="SUPFAM" id="SSF103088">
    <property type="entry name" value="OmpA-like"/>
    <property type="match status" value="1"/>
</dbReference>
<sequence>MKYFLIILFACCNFGLVAQNYSVKSKKAIASFEAAQTSYANQQAADALKHLDGAINKEKAFIEAYLLKADIYFNLKQYQNEVQVLEKALAIDSTFFVPALFNMGVAKYNTGEYDEVRVWMEAFIRHNKNKRTKLNPEFWIEKAQFAKEAIVNPIFIEPYNLGENINSQFDEYWPSLSADGETMIFTVLVPKDPLITDTDGLAKNAINFREDFYVSYKKDGEWLQREPLVSLNTNSNEGAQALSADGNWMFFTACGRRGGKGSCDIWFSRRVAEGWSQPVNLGAPVNTPFWESQPSFSSDGRTLYFVSNRPGGKGGKDIWKSTIIGYKKDGSPFFGKVENLGDNINSVEDENSPFIHLDNQTLYFSSDGWPGMGAMDLFYSRYDSVNGWSRPVNLGYPLNTENEEIGLVINAKGDLGYFSSNGLDNREDKDLYQFTIPQQIRPVPVTYIKGRVYDSETNETLSADIKINKLPGGELSVNAFTAPHSGEFLFCLPAGDTYALNIQKEGYLFYSDNFDVSGNGTIEKPQVLDVYLSQIKEGASFVLRNVFFETDSYQLKTESHTELDYVVRLLQLNPTLKVEIGGHTDNTGSRDYNLSLSEQRAKAVYLYIEQKGIDAQQLHFRGYGFDRPIESNDTEEGKAKNRRTELKVIEK</sequence>
<dbReference type="AlphaFoldDB" id="A0A941F571"/>
<gene>
    <name evidence="6" type="ORF">KDU71_11265</name>
</gene>
<dbReference type="Gene3D" id="2.120.10.30">
    <property type="entry name" value="TolB, C-terminal domain"/>
    <property type="match status" value="1"/>
</dbReference>
<keyword evidence="2 4" id="KW-0472">Membrane</keyword>
<dbReference type="PANTHER" id="PTHR30329">
    <property type="entry name" value="STATOR ELEMENT OF FLAGELLAR MOTOR COMPLEX"/>
    <property type="match status" value="1"/>
</dbReference>
<dbReference type="Pfam" id="PF13181">
    <property type="entry name" value="TPR_8"/>
    <property type="match status" value="1"/>
</dbReference>
<evidence type="ECO:0000313" key="7">
    <source>
        <dbReference type="Proteomes" id="UP000679220"/>
    </source>
</evidence>
<comment type="caution">
    <text evidence="6">The sequence shown here is derived from an EMBL/GenBank/DDBJ whole genome shotgun (WGS) entry which is preliminary data.</text>
</comment>
<dbReference type="SMART" id="SM00028">
    <property type="entry name" value="TPR"/>
    <property type="match status" value="2"/>
</dbReference>
<reference evidence="6" key="1">
    <citation type="journal article" date="2018" name="Int. J. Syst. Evol. Microbiol.">
        <title>Carboxylicivirga sediminis sp. nov., isolated from coastal sediment.</title>
        <authorList>
            <person name="Wang F.Q."/>
            <person name="Ren L.H."/>
            <person name="Zou R.J."/>
            <person name="Sun Y.Z."/>
            <person name="Liu X.J."/>
            <person name="Jiang F."/>
            <person name="Liu L.J."/>
        </authorList>
    </citation>
    <scope>NUCLEOTIDE SEQUENCE</scope>
    <source>
        <strain evidence="6">JR1</strain>
    </source>
</reference>
<dbReference type="GO" id="GO:0009279">
    <property type="term" value="C:cell outer membrane"/>
    <property type="evidence" value="ECO:0007669"/>
    <property type="project" value="UniProtKB-SubCell"/>
</dbReference>
<dbReference type="InterPro" id="IPR006665">
    <property type="entry name" value="OmpA-like"/>
</dbReference>
<evidence type="ECO:0000256" key="3">
    <source>
        <dbReference type="ARBA" id="ARBA00023237"/>
    </source>
</evidence>
<dbReference type="Gene3D" id="1.25.40.10">
    <property type="entry name" value="Tetratricopeptide repeat domain"/>
    <property type="match status" value="1"/>
</dbReference>
<dbReference type="CDD" id="cd07185">
    <property type="entry name" value="OmpA_C-like"/>
    <property type="match status" value="1"/>
</dbReference>
<dbReference type="SUPFAM" id="SSF48452">
    <property type="entry name" value="TPR-like"/>
    <property type="match status" value="1"/>
</dbReference>
<dbReference type="PROSITE" id="PS51123">
    <property type="entry name" value="OMPA_2"/>
    <property type="match status" value="1"/>
</dbReference>
<dbReference type="InterPro" id="IPR011659">
    <property type="entry name" value="WD40"/>
</dbReference>
<dbReference type="InterPro" id="IPR050330">
    <property type="entry name" value="Bact_OuterMem_StrucFunc"/>
</dbReference>
<dbReference type="InterPro" id="IPR036737">
    <property type="entry name" value="OmpA-like_sf"/>
</dbReference>
<dbReference type="PANTHER" id="PTHR30329:SF21">
    <property type="entry name" value="LIPOPROTEIN YIAD-RELATED"/>
    <property type="match status" value="1"/>
</dbReference>
<name>A0A941F571_9BACT</name>
<evidence type="ECO:0000256" key="1">
    <source>
        <dbReference type="ARBA" id="ARBA00004442"/>
    </source>
</evidence>
<proteinExistence type="predicted"/>
<dbReference type="Gene3D" id="2.60.40.1120">
    <property type="entry name" value="Carboxypeptidase-like, regulatory domain"/>
    <property type="match status" value="1"/>
</dbReference>
<dbReference type="EMBL" id="JAGTAR010000015">
    <property type="protein sequence ID" value="MBR8536138.1"/>
    <property type="molecule type" value="Genomic_DNA"/>
</dbReference>
<dbReference type="InterPro" id="IPR008969">
    <property type="entry name" value="CarboxyPept-like_regulatory"/>
</dbReference>
<feature type="domain" description="OmpA-like" evidence="5">
    <location>
        <begin position="535"/>
        <end position="651"/>
    </location>
</feature>
<evidence type="ECO:0000259" key="5">
    <source>
        <dbReference type="PROSITE" id="PS51123"/>
    </source>
</evidence>
<comment type="subcellular location">
    <subcellularLocation>
        <location evidence="1">Cell outer membrane</location>
    </subcellularLocation>
</comment>
<dbReference type="PRINTS" id="PR01021">
    <property type="entry name" value="OMPADOMAIN"/>
</dbReference>
<dbReference type="Gene3D" id="3.30.1330.60">
    <property type="entry name" value="OmpA-like domain"/>
    <property type="match status" value="1"/>
</dbReference>
<reference evidence="6" key="2">
    <citation type="submission" date="2021-04" db="EMBL/GenBank/DDBJ databases">
        <authorList>
            <person name="Zhang T."/>
            <person name="Zhang Y."/>
            <person name="Lu D."/>
            <person name="Zuo D."/>
            <person name="Du Z."/>
        </authorList>
    </citation>
    <scope>NUCLEOTIDE SEQUENCE</scope>
    <source>
        <strain evidence="6">JR1</strain>
    </source>
</reference>
<organism evidence="6 7">
    <name type="scientific">Carboxylicivirga sediminis</name>
    <dbReference type="NCBI Taxonomy" id="2006564"/>
    <lineage>
        <taxon>Bacteria</taxon>
        <taxon>Pseudomonadati</taxon>
        <taxon>Bacteroidota</taxon>
        <taxon>Bacteroidia</taxon>
        <taxon>Marinilabiliales</taxon>
        <taxon>Marinilabiliaceae</taxon>
        <taxon>Carboxylicivirga</taxon>
    </lineage>
</organism>
<dbReference type="InterPro" id="IPR011990">
    <property type="entry name" value="TPR-like_helical_dom_sf"/>
</dbReference>
<dbReference type="SUPFAM" id="SSF49464">
    <property type="entry name" value="Carboxypeptidase regulatory domain-like"/>
    <property type="match status" value="1"/>
</dbReference>
<keyword evidence="3" id="KW-0998">Cell outer membrane</keyword>
<dbReference type="InterPro" id="IPR019734">
    <property type="entry name" value="TPR_rpt"/>
</dbReference>
<protein>
    <submittedName>
        <fullName evidence="6">PD40 domain-containing protein</fullName>
    </submittedName>
</protein>
<dbReference type="SUPFAM" id="SSF82171">
    <property type="entry name" value="DPP6 N-terminal domain-like"/>
    <property type="match status" value="1"/>
</dbReference>
<evidence type="ECO:0000256" key="2">
    <source>
        <dbReference type="ARBA" id="ARBA00023136"/>
    </source>
</evidence>
<dbReference type="InterPro" id="IPR006664">
    <property type="entry name" value="OMP_bac"/>
</dbReference>
<dbReference type="PROSITE" id="PS01068">
    <property type="entry name" value="OMPA_1"/>
    <property type="match status" value="1"/>
</dbReference>
<evidence type="ECO:0000313" key="6">
    <source>
        <dbReference type="EMBL" id="MBR8536138.1"/>
    </source>
</evidence>
<dbReference type="Pfam" id="PF07676">
    <property type="entry name" value="PD40"/>
    <property type="match status" value="4"/>
</dbReference>
<evidence type="ECO:0000256" key="4">
    <source>
        <dbReference type="PROSITE-ProRule" id="PRU00473"/>
    </source>
</evidence>